<keyword evidence="5 9" id="KW-0863">Zinc-finger</keyword>
<feature type="compositionally biased region" description="Basic and acidic residues" evidence="10">
    <location>
        <begin position="580"/>
        <end position="594"/>
    </location>
</feature>
<evidence type="ECO:0000256" key="8">
    <source>
        <dbReference type="ARBA" id="ARBA00038089"/>
    </source>
</evidence>
<dbReference type="PROSITE" id="PS50157">
    <property type="entry name" value="ZINC_FINGER_C2H2_2"/>
    <property type="match status" value="3"/>
</dbReference>
<feature type="domain" description="C2H2-type" evidence="11">
    <location>
        <begin position="74"/>
        <end position="101"/>
    </location>
</feature>
<feature type="domain" description="C2H2-type" evidence="11">
    <location>
        <begin position="8"/>
        <end position="38"/>
    </location>
</feature>
<dbReference type="Gene3D" id="3.30.160.60">
    <property type="entry name" value="Classic Zinc Finger"/>
    <property type="match status" value="2"/>
</dbReference>
<dbReference type="Pfam" id="PF00096">
    <property type="entry name" value="zf-C2H2"/>
    <property type="match status" value="1"/>
</dbReference>
<comment type="subcellular location">
    <subcellularLocation>
        <location evidence="1">Nucleus</location>
    </subcellularLocation>
</comment>
<keyword evidence="7" id="KW-0539">Nucleus</keyword>
<evidence type="ECO:0000259" key="11">
    <source>
        <dbReference type="PROSITE" id="PS50157"/>
    </source>
</evidence>
<reference evidence="12 13" key="1">
    <citation type="submission" date="2023-04" db="EMBL/GenBank/DDBJ databases">
        <title>Genome of Basidiobolus ranarum AG-B5.</title>
        <authorList>
            <person name="Stajich J.E."/>
            <person name="Carter-House D."/>
            <person name="Gryganskyi A."/>
        </authorList>
    </citation>
    <scope>NUCLEOTIDE SEQUENCE [LARGE SCALE GENOMIC DNA]</scope>
    <source>
        <strain evidence="12 13">AG-B5</strain>
    </source>
</reference>
<gene>
    <name evidence="12" type="ORF">K7432_007544</name>
</gene>
<keyword evidence="6" id="KW-0862">Zinc</keyword>
<dbReference type="InterPro" id="IPR013087">
    <property type="entry name" value="Znf_C2H2_type"/>
</dbReference>
<feature type="region of interest" description="Disordered" evidence="10">
    <location>
        <begin position="87"/>
        <end position="126"/>
    </location>
</feature>
<protein>
    <recommendedName>
        <fullName evidence="11">C2H2-type domain-containing protein</fullName>
    </recommendedName>
</protein>
<name>A0ABR2WTF5_9FUNG</name>
<dbReference type="InterPro" id="IPR036236">
    <property type="entry name" value="Znf_C2H2_sf"/>
</dbReference>
<feature type="compositionally biased region" description="Polar residues" evidence="10">
    <location>
        <begin position="542"/>
        <end position="555"/>
    </location>
</feature>
<keyword evidence="2" id="KW-0678">Repressor</keyword>
<feature type="domain" description="C2H2-type" evidence="11">
    <location>
        <begin position="44"/>
        <end position="73"/>
    </location>
</feature>
<evidence type="ECO:0000256" key="1">
    <source>
        <dbReference type="ARBA" id="ARBA00004123"/>
    </source>
</evidence>
<comment type="similarity">
    <text evidence="8">Belongs to the pacC/RIM101 family.</text>
</comment>
<keyword evidence="3" id="KW-0479">Metal-binding</keyword>
<feature type="compositionally biased region" description="Basic and acidic residues" evidence="10">
    <location>
        <begin position="87"/>
        <end position="100"/>
    </location>
</feature>
<sequence>MDYFIGLYNCHWDGCGLVFTDPDTLYSHLTDDHVGRKSTNNLCLTCHWGGCKVSTVKRDHITSHLRVHVPLKPYPCKYCQKPFKRPQDQRKHEKIHEQAHRRQSLQLPQTSGRHNRSCSMSSLNSSPGRMSFSLGFSPYSDISDQFDPAFTNPRFARNSVDFQQKAMSQFPGQDIYGGLPFTNGFPMNDDTKKRTHGYGVEDFFQDVKKQKLPVEYNSDMANVLNVVGKYVFDDGMQQIPNTLSNEDRNTYLNFMESLKLQIDGSMSSNLNNYSPPSTNVESNFIGANNINMADSGALQLPTSDSSAELAFGISGVNNSLDQIGQNCDNSYVPPFSDNPALTSGTLCPNSSATYSGGYNSGISDDVDFNFKFPTDTTGSFLDTQQPYLEVNTDTNILSNNDFNTLHSATPSPSSSNSLSSIDPTNIAYNHPLHSSSQHNNVIIAPSPKNGSFNRMDDSSLFRGGPGLPHHLYTSIGPQRRTVDHRRRASDMTRLQPCIETAHMALHKPSENVTITVSKPSSPSSDSEHNSRSTHIAIRARSVSPNRTINGNSNLKINAEDPRMRRRLSAGSIVSSTSPKGPEHGEPSNKSTLEERKYHSTLLELLIKKLKATKNLEKDLDEDDNNVDNTSSSAEVEDVMEKLQTRINAIRIGDSNS</sequence>
<accession>A0ABR2WTF5</accession>
<dbReference type="InterPro" id="IPR050806">
    <property type="entry name" value="pacC/RIM101"/>
</dbReference>
<evidence type="ECO:0000313" key="13">
    <source>
        <dbReference type="Proteomes" id="UP001479436"/>
    </source>
</evidence>
<feature type="compositionally biased region" description="Low complexity" evidence="10">
    <location>
        <begin position="407"/>
        <end position="420"/>
    </location>
</feature>
<dbReference type="PANTHER" id="PTHR47257:SF1">
    <property type="entry name" value="PH-RESPONSE TRANSCRIPTION FACTOR PACC_RIM101"/>
    <property type="match status" value="1"/>
</dbReference>
<evidence type="ECO:0000256" key="4">
    <source>
        <dbReference type="ARBA" id="ARBA00022737"/>
    </source>
</evidence>
<comment type="caution">
    <text evidence="12">The sequence shown here is derived from an EMBL/GenBank/DDBJ whole genome shotgun (WGS) entry which is preliminary data.</text>
</comment>
<feature type="region of interest" description="Disordered" evidence="10">
    <location>
        <begin position="514"/>
        <end position="594"/>
    </location>
</feature>
<dbReference type="PROSITE" id="PS00028">
    <property type="entry name" value="ZINC_FINGER_C2H2_1"/>
    <property type="match status" value="2"/>
</dbReference>
<evidence type="ECO:0000256" key="2">
    <source>
        <dbReference type="ARBA" id="ARBA00022491"/>
    </source>
</evidence>
<proteinExistence type="inferred from homology"/>
<evidence type="ECO:0000256" key="6">
    <source>
        <dbReference type="ARBA" id="ARBA00022833"/>
    </source>
</evidence>
<dbReference type="EMBL" id="JASJQH010000377">
    <property type="protein sequence ID" value="KAK9764732.1"/>
    <property type="molecule type" value="Genomic_DNA"/>
</dbReference>
<evidence type="ECO:0000256" key="10">
    <source>
        <dbReference type="SAM" id="MobiDB-lite"/>
    </source>
</evidence>
<feature type="compositionally biased region" description="Low complexity" evidence="10">
    <location>
        <begin position="117"/>
        <end position="126"/>
    </location>
</feature>
<dbReference type="PANTHER" id="PTHR47257">
    <property type="entry name" value="PH-RESPONSE TRANSCRIPTION FACTOR PACC/RIM101"/>
    <property type="match status" value="1"/>
</dbReference>
<dbReference type="SUPFAM" id="SSF57667">
    <property type="entry name" value="beta-beta-alpha zinc fingers"/>
    <property type="match status" value="2"/>
</dbReference>
<organism evidence="12 13">
    <name type="scientific">Basidiobolus ranarum</name>
    <dbReference type="NCBI Taxonomy" id="34480"/>
    <lineage>
        <taxon>Eukaryota</taxon>
        <taxon>Fungi</taxon>
        <taxon>Fungi incertae sedis</taxon>
        <taxon>Zoopagomycota</taxon>
        <taxon>Entomophthoromycotina</taxon>
        <taxon>Basidiobolomycetes</taxon>
        <taxon>Basidiobolales</taxon>
        <taxon>Basidiobolaceae</taxon>
        <taxon>Basidiobolus</taxon>
    </lineage>
</organism>
<feature type="region of interest" description="Disordered" evidence="10">
    <location>
        <begin position="403"/>
        <end position="422"/>
    </location>
</feature>
<keyword evidence="4" id="KW-0677">Repeat</keyword>
<dbReference type="SMART" id="SM00355">
    <property type="entry name" value="ZnF_C2H2"/>
    <property type="match status" value="3"/>
</dbReference>
<evidence type="ECO:0000256" key="3">
    <source>
        <dbReference type="ARBA" id="ARBA00022723"/>
    </source>
</evidence>
<evidence type="ECO:0000313" key="12">
    <source>
        <dbReference type="EMBL" id="KAK9764732.1"/>
    </source>
</evidence>
<evidence type="ECO:0000256" key="7">
    <source>
        <dbReference type="ARBA" id="ARBA00023242"/>
    </source>
</evidence>
<keyword evidence="13" id="KW-1185">Reference proteome</keyword>
<evidence type="ECO:0000256" key="9">
    <source>
        <dbReference type="PROSITE-ProRule" id="PRU00042"/>
    </source>
</evidence>
<evidence type="ECO:0000256" key="5">
    <source>
        <dbReference type="ARBA" id="ARBA00022771"/>
    </source>
</evidence>
<dbReference type="Proteomes" id="UP001479436">
    <property type="component" value="Unassembled WGS sequence"/>
</dbReference>